<dbReference type="AlphaFoldDB" id="A0A6H9Z2Y7"/>
<dbReference type="Gene3D" id="1.10.10.10">
    <property type="entry name" value="Winged helix-like DNA-binding domain superfamily/Winged helix DNA-binding domain"/>
    <property type="match status" value="1"/>
</dbReference>
<dbReference type="SUPFAM" id="SSF46785">
    <property type="entry name" value="Winged helix' DNA-binding domain"/>
    <property type="match status" value="1"/>
</dbReference>
<name>A0A6H9Z2Y7_9ACTN</name>
<evidence type="ECO:0000313" key="7">
    <source>
        <dbReference type="Proteomes" id="UP000468735"/>
    </source>
</evidence>
<dbReference type="SMART" id="SM00866">
    <property type="entry name" value="UTRA"/>
    <property type="match status" value="1"/>
</dbReference>
<evidence type="ECO:0000256" key="3">
    <source>
        <dbReference type="ARBA" id="ARBA00023163"/>
    </source>
</evidence>
<feature type="domain" description="UbiC transcription regulator-associated" evidence="5">
    <location>
        <begin position="83"/>
        <end position="221"/>
    </location>
</feature>
<dbReference type="InterPro" id="IPR036388">
    <property type="entry name" value="WH-like_DNA-bd_sf"/>
</dbReference>
<feature type="domain" description="HTH gntR-type" evidence="4">
    <location>
        <begin position="11"/>
        <end position="62"/>
    </location>
</feature>
<dbReference type="InterPro" id="IPR000524">
    <property type="entry name" value="Tscrpt_reg_HTH_GntR"/>
</dbReference>
<evidence type="ECO:0000313" key="6">
    <source>
        <dbReference type="EMBL" id="KAB2350083.1"/>
    </source>
</evidence>
<dbReference type="Pfam" id="PF07702">
    <property type="entry name" value="UTRA"/>
    <property type="match status" value="1"/>
</dbReference>
<dbReference type="SMART" id="SM00345">
    <property type="entry name" value="HTH_GNTR"/>
    <property type="match status" value="1"/>
</dbReference>
<evidence type="ECO:0000256" key="2">
    <source>
        <dbReference type="ARBA" id="ARBA00023125"/>
    </source>
</evidence>
<dbReference type="InterPro" id="IPR036390">
    <property type="entry name" value="WH_DNA-bd_sf"/>
</dbReference>
<proteinExistence type="predicted"/>
<keyword evidence="7" id="KW-1185">Reference proteome</keyword>
<dbReference type="InterPro" id="IPR011663">
    <property type="entry name" value="UTRA"/>
</dbReference>
<gene>
    <name evidence="6" type="ORF">F8566_09720</name>
</gene>
<keyword evidence="1" id="KW-0805">Transcription regulation</keyword>
<dbReference type="EMBL" id="WBMT01000004">
    <property type="protein sequence ID" value="KAB2350083.1"/>
    <property type="molecule type" value="Genomic_DNA"/>
</dbReference>
<evidence type="ECO:0000256" key="1">
    <source>
        <dbReference type="ARBA" id="ARBA00023015"/>
    </source>
</evidence>
<accession>A0A6H9Z2Y7</accession>
<reference evidence="6 7" key="1">
    <citation type="submission" date="2019-09" db="EMBL/GenBank/DDBJ databases">
        <title>Actinomadura physcomitrii sp. nov., a novel actinomycete isolated from moss [Physcomitrium sphaericum (Ludw) Fuernr].</title>
        <authorList>
            <person name="Zhuang X."/>
            <person name="Liu C."/>
        </authorList>
    </citation>
    <scope>NUCLEOTIDE SEQUENCE [LARGE SCALE GENOMIC DNA]</scope>
    <source>
        <strain evidence="6 7">HMC1</strain>
    </source>
</reference>
<comment type="caution">
    <text evidence="6">The sequence shown here is derived from an EMBL/GenBank/DDBJ whole genome shotgun (WGS) entry which is preliminary data.</text>
</comment>
<dbReference type="OrthoDB" id="7363114at2"/>
<dbReference type="GO" id="GO:0003677">
    <property type="term" value="F:DNA binding"/>
    <property type="evidence" value="ECO:0007669"/>
    <property type="project" value="UniProtKB-KW"/>
</dbReference>
<sequence length="235" mass="25053">MATTHPLYERIEKRLRARLDAAADGDLLPSEPQLAKEFGVARMTVRAALAGLERVPGKGTFVRKAAPARPVGTLLSFHDETLAAGRTPSSRVLYAARRAASPEERANLYPAGAPQDVIAISRVRLADGLPVALEHAAFPADLDTLLTADLEVDSLHATLRRLGRNPTLGSSVLTARTADDDAAELGVSPTTPLLVETRSILDQHGDPLEYTISCYVADRYALKVDFTVAAPAPTG</sequence>
<keyword evidence="2" id="KW-0238">DNA-binding</keyword>
<evidence type="ECO:0000259" key="4">
    <source>
        <dbReference type="SMART" id="SM00345"/>
    </source>
</evidence>
<dbReference type="GO" id="GO:0003700">
    <property type="term" value="F:DNA-binding transcription factor activity"/>
    <property type="evidence" value="ECO:0007669"/>
    <property type="project" value="InterPro"/>
</dbReference>
<dbReference type="PANTHER" id="PTHR44846">
    <property type="entry name" value="MANNOSYL-D-GLYCERATE TRANSPORT/METABOLISM SYSTEM REPRESSOR MNGR-RELATED"/>
    <property type="match status" value="1"/>
</dbReference>
<dbReference type="RefSeq" id="WP_151559679.1">
    <property type="nucleotide sequence ID" value="NZ_WBMT01000004.1"/>
</dbReference>
<dbReference type="Proteomes" id="UP000468735">
    <property type="component" value="Unassembled WGS sequence"/>
</dbReference>
<organism evidence="6 7">
    <name type="scientific">Actinomadura rudentiformis</name>
    <dbReference type="NCBI Taxonomy" id="359158"/>
    <lineage>
        <taxon>Bacteria</taxon>
        <taxon>Bacillati</taxon>
        <taxon>Actinomycetota</taxon>
        <taxon>Actinomycetes</taxon>
        <taxon>Streptosporangiales</taxon>
        <taxon>Thermomonosporaceae</taxon>
        <taxon>Actinomadura</taxon>
    </lineage>
</organism>
<dbReference type="InterPro" id="IPR050679">
    <property type="entry name" value="Bact_HTH_transcr_reg"/>
</dbReference>
<dbReference type="Gene3D" id="3.40.1410.10">
    <property type="entry name" value="Chorismate lyase-like"/>
    <property type="match status" value="1"/>
</dbReference>
<dbReference type="CDD" id="cd07377">
    <property type="entry name" value="WHTH_GntR"/>
    <property type="match status" value="1"/>
</dbReference>
<protein>
    <submittedName>
        <fullName evidence="6">GntR family transcriptional regulator</fullName>
    </submittedName>
</protein>
<dbReference type="PANTHER" id="PTHR44846:SF16">
    <property type="entry name" value="TRANSCRIPTIONAL REGULATOR PHNF-RELATED"/>
    <property type="match status" value="1"/>
</dbReference>
<keyword evidence="3" id="KW-0804">Transcription</keyword>
<dbReference type="InterPro" id="IPR028978">
    <property type="entry name" value="Chorismate_lyase_/UTRA_dom_sf"/>
</dbReference>
<evidence type="ECO:0000259" key="5">
    <source>
        <dbReference type="SMART" id="SM00866"/>
    </source>
</evidence>
<dbReference type="SUPFAM" id="SSF64288">
    <property type="entry name" value="Chorismate lyase-like"/>
    <property type="match status" value="1"/>
</dbReference>
<dbReference type="Pfam" id="PF00392">
    <property type="entry name" value="GntR"/>
    <property type="match status" value="1"/>
</dbReference>